<dbReference type="RefSeq" id="XP_070915227.1">
    <property type="nucleotide sequence ID" value="XM_071059126.1"/>
</dbReference>
<name>A0ABQ0G6Z8_9PEZI</name>
<reference evidence="1 2" key="1">
    <citation type="submission" date="2024-09" db="EMBL/GenBank/DDBJ databases">
        <title>Itraconazole resistance in Madurella fahalii resulting from another homologue of gene encoding cytochrome P450 14-alpha sterol demethylase (CYP51).</title>
        <authorList>
            <person name="Yoshioka I."/>
            <person name="Fahal A.H."/>
            <person name="Kaneko S."/>
            <person name="Yaguchi T."/>
        </authorList>
    </citation>
    <scope>NUCLEOTIDE SEQUENCE [LARGE SCALE GENOMIC DNA]</scope>
    <source>
        <strain evidence="1 2">IFM 68171</strain>
    </source>
</reference>
<keyword evidence="2" id="KW-1185">Reference proteome</keyword>
<accession>A0ABQ0G6Z8</accession>
<protein>
    <submittedName>
        <fullName evidence="1">Uncharacterized protein</fullName>
    </submittedName>
</protein>
<dbReference type="GeneID" id="98174449"/>
<evidence type="ECO:0000313" key="1">
    <source>
        <dbReference type="EMBL" id="GAB1313495.1"/>
    </source>
</evidence>
<organism evidence="1 2">
    <name type="scientific">Madurella fahalii</name>
    <dbReference type="NCBI Taxonomy" id="1157608"/>
    <lineage>
        <taxon>Eukaryota</taxon>
        <taxon>Fungi</taxon>
        <taxon>Dikarya</taxon>
        <taxon>Ascomycota</taxon>
        <taxon>Pezizomycotina</taxon>
        <taxon>Sordariomycetes</taxon>
        <taxon>Sordariomycetidae</taxon>
        <taxon>Sordariales</taxon>
        <taxon>Sordariales incertae sedis</taxon>
        <taxon>Madurella</taxon>
    </lineage>
</organism>
<dbReference type="Proteomes" id="UP001628179">
    <property type="component" value="Unassembled WGS sequence"/>
</dbReference>
<sequence length="115" mass="12745">MTTGYELPDRFEIDEESEEYVLAEQSPTEAVCVHISDELAQGKRKVDINRSAIYIIPKAEIHIKQKTCAKMPLLPLKTPKAVSVGWRGIKAFTQAVGSFADTVAYGHLGAQGRFH</sequence>
<dbReference type="EMBL" id="BAAFSV010000002">
    <property type="protein sequence ID" value="GAB1313495.1"/>
    <property type="molecule type" value="Genomic_DNA"/>
</dbReference>
<proteinExistence type="predicted"/>
<gene>
    <name evidence="1" type="ORF">MFIFM68171_03705</name>
</gene>
<evidence type="ECO:0000313" key="2">
    <source>
        <dbReference type="Proteomes" id="UP001628179"/>
    </source>
</evidence>
<comment type="caution">
    <text evidence="1">The sequence shown here is derived from an EMBL/GenBank/DDBJ whole genome shotgun (WGS) entry which is preliminary data.</text>
</comment>